<evidence type="ECO:0000259" key="8">
    <source>
        <dbReference type="Pfam" id="PF10502"/>
    </source>
</evidence>
<dbReference type="Gene3D" id="2.10.109.10">
    <property type="entry name" value="Umud Fragment, subunit A"/>
    <property type="match status" value="1"/>
</dbReference>
<dbReference type="STRING" id="592026.GCWU0000282_000679"/>
<dbReference type="Pfam" id="PF10502">
    <property type="entry name" value="Peptidase_S26"/>
    <property type="match status" value="1"/>
</dbReference>
<comment type="similarity">
    <text evidence="3 7">Belongs to the peptidase S26 family.</text>
</comment>
<dbReference type="EMBL" id="ACIL03000005">
    <property type="protein sequence ID" value="ESL04329.1"/>
    <property type="molecule type" value="Genomic_DNA"/>
</dbReference>
<protein>
    <recommendedName>
        <fullName evidence="4 7">Signal peptidase I</fullName>
        <ecNumber evidence="4 7">3.4.21.89</ecNumber>
    </recommendedName>
</protein>
<feature type="active site" evidence="6">
    <location>
        <position position="102"/>
    </location>
</feature>
<dbReference type="SUPFAM" id="SSF51306">
    <property type="entry name" value="LexA/Signal peptidase"/>
    <property type="match status" value="1"/>
</dbReference>
<evidence type="ECO:0000256" key="1">
    <source>
        <dbReference type="ARBA" id="ARBA00000677"/>
    </source>
</evidence>
<dbReference type="GO" id="GO:0006465">
    <property type="term" value="P:signal peptide processing"/>
    <property type="evidence" value="ECO:0007669"/>
    <property type="project" value="InterPro"/>
</dbReference>
<name>V2XQ70_9FIRM</name>
<evidence type="ECO:0000256" key="4">
    <source>
        <dbReference type="ARBA" id="ARBA00013208"/>
    </source>
</evidence>
<keyword evidence="7" id="KW-0812">Transmembrane</keyword>
<dbReference type="PROSITE" id="PS00760">
    <property type="entry name" value="SPASE_I_2"/>
    <property type="match status" value="1"/>
</dbReference>
<dbReference type="CDD" id="cd06530">
    <property type="entry name" value="S26_SPase_I"/>
    <property type="match status" value="1"/>
</dbReference>
<keyword evidence="7" id="KW-0472">Membrane</keyword>
<proteinExistence type="inferred from homology"/>
<evidence type="ECO:0000313" key="9">
    <source>
        <dbReference type="EMBL" id="ESL04329.1"/>
    </source>
</evidence>
<dbReference type="GO" id="GO:0009003">
    <property type="term" value="F:signal peptidase activity"/>
    <property type="evidence" value="ECO:0007669"/>
    <property type="project" value="UniProtKB-EC"/>
</dbReference>
<gene>
    <name evidence="9" type="ORF">GCWU0000282_000679</name>
</gene>
<dbReference type="InterPro" id="IPR000223">
    <property type="entry name" value="Pept_S26A_signal_pept_1"/>
</dbReference>
<dbReference type="PANTHER" id="PTHR43390:SF1">
    <property type="entry name" value="CHLOROPLAST PROCESSING PEPTIDASE"/>
    <property type="match status" value="1"/>
</dbReference>
<keyword evidence="5 7" id="KW-0378">Hydrolase</keyword>
<evidence type="ECO:0000256" key="7">
    <source>
        <dbReference type="RuleBase" id="RU362042"/>
    </source>
</evidence>
<dbReference type="PRINTS" id="PR00727">
    <property type="entry name" value="LEADERPTASE"/>
</dbReference>
<comment type="caution">
    <text evidence="9">The sequence shown here is derived from an EMBL/GenBank/DDBJ whole genome shotgun (WGS) entry which is preliminary data.</text>
</comment>
<dbReference type="HOGENOM" id="CLU_028723_5_1_9"/>
<evidence type="ECO:0000256" key="5">
    <source>
        <dbReference type="ARBA" id="ARBA00022801"/>
    </source>
</evidence>
<feature type="transmembrane region" description="Helical" evidence="7">
    <location>
        <begin position="31"/>
        <end position="50"/>
    </location>
</feature>
<dbReference type="NCBIfam" id="TIGR02227">
    <property type="entry name" value="sigpep_I_bact"/>
    <property type="match status" value="1"/>
</dbReference>
<sequence>MDWKIMENKTENNKEKKKWDKKSVIKEVRDYVFLIILAFVLAFLMNKFVYANAEVPTGSMIPVVQPNDRLIVNRLAYLFEEPKRGDIVMFAFPDDEKDNYLKRIIGLPGEKVEIKNGLVYINDSEKPLDEPYINDPPNGNYGPYNVPEGCYFMLGDNRDESKDARFWDNTYVKKEKIVGKAWLKYYPNITVLHSAEYSENN</sequence>
<keyword evidence="7" id="KW-0645">Protease</keyword>
<dbReference type="InterPro" id="IPR019757">
    <property type="entry name" value="Pept_S26A_signal_pept_1_Lys-AS"/>
</dbReference>
<dbReference type="InterPro" id="IPR036286">
    <property type="entry name" value="LexA/Signal_pep-like_sf"/>
</dbReference>
<comment type="catalytic activity">
    <reaction evidence="1 7">
        <text>Cleavage of hydrophobic, N-terminal signal or leader sequences from secreted and periplasmic proteins.</text>
        <dbReference type="EC" id="3.4.21.89"/>
    </reaction>
</comment>
<accession>V2XQ70</accession>
<reference evidence="9 10" key="1">
    <citation type="submission" date="2013-06" db="EMBL/GenBank/DDBJ databases">
        <authorList>
            <person name="Weinstock G."/>
            <person name="Sodergren E."/>
            <person name="Clifton S."/>
            <person name="Fulton L."/>
            <person name="Fulton B."/>
            <person name="Courtney L."/>
            <person name="Fronick C."/>
            <person name="Harrison M."/>
            <person name="Strong C."/>
            <person name="Farmer C."/>
            <person name="Delahaunty K."/>
            <person name="Markovic C."/>
            <person name="Hall O."/>
            <person name="Minx P."/>
            <person name="Tomlinson C."/>
            <person name="Mitreva M."/>
            <person name="Nelson J."/>
            <person name="Hou S."/>
            <person name="Wollam A."/>
            <person name="Pepin K.H."/>
            <person name="Johnson M."/>
            <person name="Bhonagiri V."/>
            <person name="Nash W.E."/>
            <person name="Warren W."/>
            <person name="Chinwalla A."/>
            <person name="Mardis E.R."/>
            <person name="Wilson R.K."/>
        </authorList>
    </citation>
    <scope>NUCLEOTIDE SEQUENCE [LARGE SCALE GENOMIC DNA]</scope>
    <source>
        <strain evidence="9 10">ATCC 51271</strain>
    </source>
</reference>
<evidence type="ECO:0000256" key="2">
    <source>
        <dbReference type="ARBA" id="ARBA00004401"/>
    </source>
</evidence>
<keyword evidence="10" id="KW-1185">Reference proteome</keyword>
<evidence type="ECO:0000313" key="10">
    <source>
        <dbReference type="Proteomes" id="UP000018227"/>
    </source>
</evidence>
<comment type="subcellular location">
    <subcellularLocation>
        <location evidence="2">Cell membrane</location>
        <topology evidence="2">Single-pass type II membrane protein</topology>
    </subcellularLocation>
    <subcellularLocation>
        <location evidence="7">Membrane</location>
        <topology evidence="7">Single-pass type II membrane protein</topology>
    </subcellularLocation>
</comment>
<dbReference type="GO" id="GO:0005886">
    <property type="term" value="C:plasma membrane"/>
    <property type="evidence" value="ECO:0007669"/>
    <property type="project" value="UniProtKB-SubCell"/>
</dbReference>
<dbReference type="GO" id="GO:0004252">
    <property type="term" value="F:serine-type endopeptidase activity"/>
    <property type="evidence" value="ECO:0007669"/>
    <property type="project" value="InterPro"/>
</dbReference>
<evidence type="ECO:0000256" key="3">
    <source>
        <dbReference type="ARBA" id="ARBA00009370"/>
    </source>
</evidence>
<dbReference type="EC" id="3.4.21.89" evidence="4 7"/>
<feature type="domain" description="Peptidase S26" evidence="8">
    <location>
        <begin position="29"/>
        <end position="185"/>
    </location>
</feature>
<dbReference type="PANTHER" id="PTHR43390">
    <property type="entry name" value="SIGNAL PEPTIDASE I"/>
    <property type="match status" value="1"/>
</dbReference>
<feature type="active site" evidence="6">
    <location>
        <position position="59"/>
    </location>
</feature>
<keyword evidence="7" id="KW-1133">Transmembrane helix</keyword>
<dbReference type="Proteomes" id="UP000018227">
    <property type="component" value="Unassembled WGS sequence"/>
</dbReference>
<dbReference type="InterPro" id="IPR019533">
    <property type="entry name" value="Peptidase_S26"/>
</dbReference>
<organism evidence="9 10">
    <name type="scientific">Catonella morbi ATCC 51271</name>
    <dbReference type="NCBI Taxonomy" id="592026"/>
    <lineage>
        <taxon>Bacteria</taxon>
        <taxon>Bacillati</taxon>
        <taxon>Bacillota</taxon>
        <taxon>Clostridia</taxon>
        <taxon>Lachnospirales</taxon>
        <taxon>Lachnospiraceae</taxon>
        <taxon>Catonella</taxon>
    </lineage>
</organism>
<dbReference type="eggNOG" id="COG0681">
    <property type="taxonomic scope" value="Bacteria"/>
</dbReference>
<evidence type="ECO:0000256" key="6">
    <source>
        <dbReference type="PIRSR" id="PIRSR600223-1"/>
    </source>
</evidence>
<dbReference type="AlphaFoldDB" id="V2XQ70"/>